<protein>
    <submittedName>
        <fullName evidence="2">Uncharacterized protein</fullName>
    </submittedName>
</protein>
<evidence type="ECO:0000313" key="3">
    <source>
        <dbReference type="Proteomes" id="UP000660729"/>
    </source>
</evidence>
<name>A0A8H6VPL1_9PEZI</name>
<sequence length="304" mass="34959">MASFRKTTQVAGQDRNVEDTKTYNNIQKAEKHLHEYQTHVEIQVKRSFTHPNGANIRRNLQIFSDLLARVFNECKKSGDFTRFYSILGRFRQQWRQNADRIGFLKKQKMAQQYEMLRRRAAWVEMQRKSAFNARLGAKQTIVAPGICAEYPIVVERRGAEVARASTLMKPEAEVTSNNETPSGKPTRDAPTCRVEEWLRSTATQQDPVQLRRTPVQHTPNKLKRGRPSNALLDRLASSIHNEDLTGLMREASETRPTSSQRCSKYRKIAENGSGAIYQRVPEFILVTKPQDVDESDEDYTSDEE</sequence>
<dbReference type="OrthoDB" id="10451619at2759"/>
<gene>
    <name evidence="2" type="ORF">HII31_02871</name>
</gene>
<reference evidence="2" key="1">
    <citation type="submission" date="2020-04" db="EMBL/GenBank/DDBJ databases">
        <title>Draft genome resource of the tomato pathogen Pseudocercospora fuligena.</title>
        <authorList>
            <person name="Zaccaron A."/>
        </authorList>
    </citation>
    <scope>NUCLEOTIDE SEQUENCE</scope>
    <source>
        <strain evidence="2">PF001</strain>
    </source>
</reference>
<keyword evidence="3" id="KW-1185">Reference proteome</keyword>
<dbReference type="Proteomes" id="UP000660729">
    <property type="component" value="Unassembled WGS sequence"/>
</dbReference>
<feature type="region of interest" description="Disordered" evidence="1">
    <location>
        <begin position="169"/>
        <end position="190"/>
    </location>
</feature>
<accession>A0A8H6VPL1</accession>
<dbReference type="EMBL" id="JABCIY010000036">
    <property type="protein sequence ID" value="KAF7195854.1"/>
    <property type="molecule type" value="Genomic_DNA"/>
</dbReference>
<evidence type="ECO:0000256" key="1">
    <source>
        <dbReference type="SAM" id="MobiDB-lite"/>
    </source>
</evidence>
<organism evidence="2 3">
    <name type="scientific">Pseudocercospora fuligena</name>
    <dbReference type="NCBI Taxonomy" id="685502"/>
    <lineage>
        <taxon>Eukaryota</taxon>
        <taxon>Fungi</taxon>
        <taxon>Dikarya</taxon>
        <taxon>Ascomycota</taxon>
        <taxon>Pezizomycotina</taxon>
        <taxon>Dothideomycetes</taxon>
        <taxon>Dothideomycetidae</taxon>
        <taxon>Mycosphaerellales</taxon>
        <taxon>Mycosphaerellaceae</taxon>
        <taxon>Pseudocercospora</taxon>
    </lineage>
</organism>
<proteinExistence type="predicted"/>
<dbReference type="AlphaFoldDB" id="A0A8H6VPL1"/>
<evidence type="ECO:0000313" key="2">
    <source>
        <dbReference type="EMBL" id="KAF7195854.1"/>
    </source>
</evidence>
<comment type="caution">
    <text evidence="2">The sequence shown here is derived from an EMBL/GenBank/DDBJ whole genome shotgun (WGS) entry which is preliminary data.</text>
</comment>
<feature type="compositionally biased region" description="Polar residues" evidence="1">
    <location>
        <begin position="174"/>
        <end position="183"/>
    </location>
</feature>